<feature type="region of interest" description="Disordered" evidence="1">
    <location>
        <begin position="21"/>
        <end position="42"/>
    </location>
</feature>
<organism evidence="2 3">
    <name type="scientific">Pristionchus pacificus</name>
    <name type="common">Parasitic nematode worm</name>
    <dbReference type="NCBI Taxonomy" id="54126"/>
    <lineage>
        <taxon>Eukaryota</taxon>
        <taxon>Metazoa</taxon>
        <taxon>Ecdysozoa</taxon>
        <taxon>Nematoda</taxon>
        <taxon>Chromadorea</taxon>
        <taxon>Rhabditida</taxon>
        <taxon>Rhabditina</taxon>
        <taxon>Diplogasteromorpha</taxon>
        <taxon>Diplogasteroidea</taxon>
        <taxon>Neodiplogasteridae</taxon>
        <taxon>Pristionchus</taxon>
    </lineage>
</organism>
<accession>A0A2A6BJX2</accession>
<evidence type="ECO:0000313" key="2">
    <source>
        <dbReference type="EnsemblMetazoa" id="PPA45161.1"/>
    </source>
</evidence>
<dbReference type="AlphaFoldDB" id="A0A2A6BJX2"/>
<protein>
    <submittedName>
        <fullName evidence="2">Uncharacterized protein</fullName>
    </submittedName>
</protein>
<gene>
    <name evidence="2" type="primary">WBGene00283530</name>
</gene>
<feature type="compositionally biased region" description="Basic and acidic residues" evidence="1">
    <location>
        <begin position="23"/>
        <end position="34"/>
    </location>
</feature>
<sequence length="92" mass="9904">MSLVSVVSVVSEVVSMAVNAGKQDNKPTDDDVLRGGHGIRKSAAPPSCWSCWISHDKTSISDYERVVVSRMMMMMTMGAASASRLLEAAEDQ</sequence>
<dbReference type="Proteomes" id="UP000005239">
    <property type="component" value="Unassembled WGS sequence"/>
</dbReference>
<dbReference type="EnsemblMetazoa" id="PPA45161.1">
    <property type="protein sequence ID" value="PPA45161.1"/>
    <property type="gene ID" value="WBGene00283530"/>
</dbReference>
<accession>A0A8R1Z471</accession>
<reference evidence="2" key="2">
    <citation type="submission" date="2022-06" db="UniProtKB">
        <authorList>
            <consortium name="EnsemblMetazoa"/>
        </authorList>
    </citation>
    <scope>IDENTIFICATION</scope>
    <source>
        <strain evidence="2">PS312</strain>
    </source>
</reference>
<reference evidence="3" key="1">
    <citation type="journal article" date="2008" name="Nat. Genet.">
        <title>The Pristionchus pacificus genome provides a unique perspective on nematode lifestyle and parasitism.</title>
        <authorList>
            <person name="Dieterich C."/>
            <person name="Clifton S.W."/>
            <person name="Schuster L.N."/>
            <person name="Chinwalla A."/>
            <person name="Delehaunty K."/>
            <person name="Dinkelacker I."/>
            <person name="Fulton L."/>
            <person name="Fulton R."/>
            <person name="Godfrey J."/>
            <person name="Minx P."/>
            <person name="Mitreva M."/>
            <person name="Roeseler W."/>
            <person name="Tian H."/>
            <person name="Witte H."/>
            <person name="Yang S.P."/>
            <person name="Wilson R.K."/>
            <person name="Sommer R.J."/>
        </authorList>
    </citation>
    <scope>NUCLEOTIDE SEQUENCE [LARGE SCALE GENOMIC DNA]</scope>
    <source>
        <strain evidence="3">PS312</strain>
    </source>
</reference>
<keyword evidence="3" id="KW-1185">Reference proteome</keyword>
<name>A0A2A6BJX2_PRIPA</name>
<evidence type="ECO:0000313" key="3">
    <source>
        <dbReference type="Proteomes" id="UP000005239"/>
    </source>
</evidence>
<proteinExistence type="predicted"/>
<evidence type="ECO:0000256" key="1">
    <source>
        <dbReference type="SAM" id="MobiDB-lite"/>
    </source>
</evidence>